<keyword evidence="3 6" id="KW-0812">Transmembrane</keyword>
<feature type="transmembrane region" description="Helical" evidence="6">
    <location>
        <begin position="392"/>
        <end position="410"/>
    </location>
</feature>
<feature type="transmembrane region" description="Helical" evidence="6">
    <location>
        <begin position="251"/>
        <end position="270"/>
    </location>
</feature>
<feature type="domain" description="MacB-like periplasmic core" evidence="8">
    <location>
        <begin position="477"/>
        <end position="678"/>
    </location>
</feature>
<feature type="transmembrane region" description="Helical" evidence="6">
    <location>
        <begin position="708"/>
        <end position="729"/>
    </location>
</feature>
<proteinExistence type="predicted"/>
<dbReference type="InterPro" id="IPR038766">
    <property type="entry name" value="Membrane_comp_ABC_pdt"/>
</dbReference>
<evidence type="ECO:0000313" key="10">
    <source>
        <dbReference type="Proteomes" id="UP000613512"/>
    </source>
</evidence>
<evidence type="ECO:0000256" key="3">
    <source>
        <dbReference type="ARBA" id="ARBA00022692"/>
    </source>
</evidence>
<feature type="transmembrane region" description="Helical" evidence="6">
    <location>
        <begin position="756"/>
        <end position="777"/>
    </location>
</feature>
<dbReference type="RefSeq" id="WP_188383292.1">
    <property type="nucleotide sequence ID" value="NZ_BMEY01000003.1"/>
</dbReference>
<comment type="subcellular location">
    <subcellularLocation>
        <location evidence="1">Cell membrane</location>
        <topology evidence="1">Multi-pass membrane protein</topology>
    </subcellularLocation>
</comment>
<name>A0A916W415_9BACI</name>
<evidence type="ECO:0000256" key="4">
    <source>
        <dbReference type="ARBA" id="ARBA00022989"/>
    </source>
</evidence>
<dbReference type="InterPro" id="IPR025857">
    <property type="entry name" value="MacB_PCD"/>
</dbReference>
<dbReference type="InterPro" id="IPR003838">
    <property type="entry name" value="ABC3_permease_C"/>
</dbReference>
<feature type="transmembrane region" description="Helical" evidence="6">
    <location>
        <begin position="345"/>
        <end position="368"/>
    </location>
</feature>
<accession>A0A916W415</accession>
<evidence type="ECO:0000256" key="5">
    <source>
        <dbReference type="ARBA" id="ARBA00023136"/>
    </source>
</evidence>
<evidence type="ECO:0000259" key="8">
    <source>
        <dbReference type="Pfam" id="PF12704"/>
    </source>
</evidence>
<dbReference type="PANTHER" id="PTHR30287">
    <property type="entry name" value="MEMBRANE COMPONENT OF PREDICTED ABC SUPERFAMILY METABOLITE UPTAKE TRANSPORTER"/>
    <property type="match status" value="1"/>
</dbReference>
<gene>
    <name evidence="9" type="ORF">GCM10008025_06800</name>
</gene>
<reference evidence="9" key="1">
    <citation type="journal article" date="2014" name="Int. J. Syst. Evol. Microbiol.">
        <title>Complete genome sequence of Corynebacterium casei LMG S-19264T (=DSM 44701T), isolated from a smear-ripened cheese.</title>
        <authorList>
            <consortium name="US DOE Joint Genome Institute (JGI-PGF)"/>
            <person name="Walter F."/>
            <person name="Albersmeier A."/>
            <person name="Kalinowski J."/>
            <person name="Ruckert C."/>
        </authorList>
    </citation>
    <scope>NUCLEOTIDE SEQUENCE</scope>
    <source>
        <strain evidence="9">CGMCC 1.12408</strain>
    </source>
</reference>
<feature type="domain" description="ABC3 transporter permease C-terminal" evidence="7">
    <location>
        <begin position="711"/>
        <end position="828"/>
    </location>
</feature>
<feature type="transmembrane region" description="Helical" evidence="6">
    <location>
        <begin position="470"/>
        <end position="489"/>
    </location>
</feature>
<keyword evidence="10" id="KW-1185">Reference proteome</keyword>
<evidence type="ECO:0000259" key="7">
    <source>
        <dbReference type="Pfam" id="PF02687"/>
    </source>
</evidence>
<feature type="transmembrane region" description="Helical" evidence="6">
    <location>
        <begin position="303"/>
        <end position="325"/>
    </location>
</feature>
<feature type="transmembrane region" description="Helical" evidence="6">
    <location>
        <begin position="416"/>
        <end position="449"/>
    </location>
</feature>
<keyword evidence="4 6" id="KW-1133">Transmembrane helix</keyword>
<keyword evidence="5 6" id="KW-0472">Membrane</keyword>
<dbReference type="Proteomes" id="UP000613512">
    <property type="component" value="Unassembled WGS sequence"/>
</dbReference>
<sequence length="836" mass="92785">MKIVLKHIIRNIVEKKLRSSIVLLTILLSTFVLFIGLSLNAIINETYQTMLQGAYGSSNIVITKSASEESSFYGPSDLVIDHIGEVQQLNIIQGSGKVRIEGKEISSSLYGLEATAARDFELIDIIAGETSDDLQSVVISQRTATQYDLQLGDVIKLEHGEDTYELTISAISKLTGIFYTEMDTVLLLAHPEKVNELYGLEGMVTSTYLEVDAENIDSTLSTLKENNDRFTIQKSSAADTILRDEQTFQTVMLLAIIIIVLISAYVISSLSKLILSERMPVLGTFRSVGAQKGTMNRILLLEFFVYGFIGSILGIIFALLALPYAADIFNEYKAYGVETVVHYNFIYAGIAVVFGMAFPVFISLIRIVKTNRKPLKEVLFETANIVEARSKWTILTGIILLVLAFGLYFFNTYDDLVLAIISLLSLFVSIVMLMPLLLNGLATVLRHIFQHSTNGELKLGMKNIANNRIVSNNVSMIIVVFLLLIMVGVSSNGIDHYVSNTLTKDFDVSVSISENNQNIEEGISSMEGISETSVQTISLGSSSVKGKENSFAVYGFANFYDVDEFYDGITYLELDEDNISTLENAVILDEYYMDKYGIEIGDVVFVQPVDIHEEAREQIESVELIVSGKMNSAGFNSSRDSVFIPIEIFEEHFATIFRQLDLRLVKGEMAEEMKATIQDNYAPYSLEVVTFDEMLGSQKATIDTLIDGITIIIGLGMIVGILGISNNLIVSFNQRKKEYAVLYSVCMSKGQIIKMVFAEMLITFIAVVIIGLFGGYALTILLTKLLHAIGLVSEFTFTFGLFGLLCFVVGVLLCLSTLTLIRKVFKLNIMKELRYE</sequence>
<protein>
    <submittedName>
        <fullName evidence="9">ABC transporter permease</fullName>
    </submittedName>
</protein>
<evidence type="ECO:0000256" key="2">
    <source>
        <dbReference type="ARBA" id="ARBA00022475"/>
    </source>
</evidence>
<evidence type="ECO:0000256" key="1">
    <source>
        <dbReference type="ARBA" id="ARBA00004651"/>
    </source>
</evidence>
<evidence type="ECO:0000313" key="9">
    <source>
        <dbReference type="EMBL" id="GGA65643.1"/>
    </source>
</evidence>
<dbReference type="GO" id="GO:0005886">
    <property type="term" value="C:plasma membrane"/>
    <property type="evidence" value="ECO:0007669"/>
    <property type="project" value="UniProtKB-SubCell"/>
</dbReference>
<reference evidence="9" key="2">
    <citation type="submission" date="2020-09" db="EMBL/GenBank/DDBJ databases">
        <authorList>
            <person name="Sun Q."/>
            <person name="Zhou Y."/>
        </authorList>
    </citation>
    <scope>NUCLEOTIDE SEQUENCE</scope>
    <source>
        <strain evidence="9">CGMCC 1.12408</strain>
    </source>
</reference>
<comment type="caution">
    <text evidence="9">The sequence shown here is derived from an EMBL/GenBank/DDBJ whole genome shotgun (WGS) entry which is preliminary data.</text>
</comment>
<dbReference type="AlphaFoldDB" id="A0A916W415"/>
<dbReference type="Pfam" id="PF02687">
    <property type="entry name" value="FtsX"/>
    <property type="match status" value="2"/>
</dbReference>
<dbReference type="EMBL" id="BMEY01000003">
    <property type="protein sequence ID" value="GGA65643.1"/>
    <property type="molecule type" value="Genomic_DNA"/>
</dbReference>
<feature type="transmembrane region" description="Helical" evidence="6">
    <location>
        <begin position="21"/>
        <end position="43"/>
    </location>
</feature>
<keyword evidence="2" id="KW-1003">Cell membrane</keyword>
<feature type="transmembrane region" description="Helical" evidence="6">
    <location>
        <begin position="797"/>
        <end position="821"/>
    </location>
</feature>
<dbReference type="Pfam" id="PF12704">
    <property type="entry name" value="MacB_PCD"/>
    <property type="match status" value="1"/>
</dbReference>
<organism evidence="9 10">
    <name type="scientific">Ornithinibacillus halotolerans</name>
    <dbReference type="NCBI Taxonomy" id="1274357"/>
    <lineage>
        <taxon>Bacteria</taxon>
        <taxon>Bacillati</taxon>
        <taxon>Bacillota</taxon>
        <taxon>Bacilli</taxon>
        <taxon>Bacillales</taxon>
        <taxon>Bacillaceae</taxon>
        <taxon>Ornithinibacillus</taxon>
    </lineage>
</organism>
<dbReference type="PANTHER" id="PTHR30287:SF2">
    <property type="entry name" value="BLL1001 PROTEIN"/>
    <property type="match status" value="1"/>
</dbReference>
<feature type="domain" description="ABC3 transporter permease C-terminal" evidence="7">
    <location>
        <begin position="254"/>
        <end position="372"/>
    </location>
</feature>
<evidence type="ECO:0000256" key="6">
    <source>
        <dbReference type="SAM" id="Phobius"/>
    </source>
</evidence>